<evidence type="ECO:0000313" key="6">
    <source>
        <dbReference type="Proteomes" id="UP001497497"/>
    </source>
</evidence>
<dbReference type="InterPro" id="IPR008030">
    <property type="entry name" value="NmrA-like"/>
</dbReference>
<protein>
    <recommendedName>
        <fullName evidence="3">NmrA-like family domain-containing protein 1</fullName>
    </recommendedName>
</protein>
<comment type="caution">
    <text evidence="5">The sequence shown here is derived from an EMBL/GenBank/DDBJ whole genome shotgun (WGS) entry which is preliminary data.</text>
</comment>
<evidence type="ECO:0000256" key="2">
    <source>
        <dbReference type="ARBA" id="ARBA00022857"/>
    </source>
</evidence>
<proteinExistence type="inferred from homology"/>
<dbReference type="EMBL" id="CAXITT010000623">
    <property type="protein sequence ID" value="CAL1544457.1"/>
    <property type="molecule type" value="Genomic_DNA"/>
</dbReference>
<organism evidence="5 6">
    <name type="scientific">Lymnaea stagnalis</name>
    <name type="common">Great pond snail</name>
    <name type="synonym">Helix stagnalis</name>
    <dbReference type="NCBI Taxonomy" id="6523"/>
    <lineage>
        <taxon>Eukaryota</taxon>
        <taxon>Metazoa</taxon>
        <taxon>Spiralia</taxon>
        <taxon>Lophotrochozoa</taxon>
        <taxon>Mollusca</taxon>
        <taxon>Gastropoda</taxon>
        <taxon>Heterobranchia</taxon>
        <taxon>Euthyneura</taxon>
        <taxon>Panpulmonata</taxon>
        <taxon>Hygrophila</taxon>
        <taxon>Lymnaeoidea</taxon>
        <taxon>Lymnaeidae</taxon>
        <taxon>Lymnaea</taxon>
    </lineage>
</organism>
<accession>A0AAV2ICZ5</accession>
<evidence type="ECO:0000256" key="1">
    <source>
        <dbReference type="ARBA" id="ARBA00006328"/>
    </source>
</evidence>
<evidence type="ECO:0000259" key="4">
    <source>
        <dbReference type="Pfam" id="PF05368"/>
    </source>
</evidence>
<reference evidence="5 6" key="1">
    <citation type="submission" date="2024-04" db="EMBL/GenBank/DDBJ databases">
        <authorList>
            <consortium name="Genoscope - CEA"/>
            <person name="William W."/>
        </authorList>
    </citation>
    <scope>NUCLEOTIDE SEQUENCE [LARGE SCALE GENOMIC DNA]</scope>
</reference>
<dbReference type="PANTHER" id="PTHR42748:SF7">
    <property type="entry name" value="NMRA LIKE REDOX SENSOR 1-RELATED"/>
    <property type="match status" value="1"/>
</dbReference>
<dbReference type="PANTHER" id="PTHR42748">
    <property type="entry name" value="NITROGEN METABOLITE REPRESSION PROTEIN NMRA FAMILY MEMBER"/>
    <property type="match status" value="1"/>
</dbReference>
<evidence type="ECO:0000313" key="5">
    <source>
        <dbReference type="EMBL" id="CAL1544457.1"/>
    </source>
</evidence>
<dbReference type="InterPro" id="IPR051164">
    <property type="entry name" value="NmrA-like_oxidored"/>
</dbReference>
<comment type="similarity">
    <text evidence="1">Belongs to the NmrA-type oxidoreductase family.</text>
</comment>
<dbReference type="GO" id="GO:0005634">
    <property type="term" value="C:nucleus"/>
    <property type="evidence" value="ECO:0007669"/>
    <property type="project" value="TreeGrafter"/>
</dbReference>
<sequence>MSQQNVVVVFGVNGRQGGAVATALAQSGQYCVRGIATDAQSSTSQELREAGVDVVNLDLNDRDGVQNALRSADACFITTTTDFDDPNCLDTEIAQGCLMADHCLTAKVQHVIFSTQLHSYNVCSLMARHLVAKAEIEKYMRDLGLPLTCLIVPVCYESVFDLFRPKSRDAKQYDIEIPMGTMPLDMISVDDLGSIVLSLLQRKDQYLDKTLSVCGDKITVREIAGVLNKYLRPKTFKDKQLTVYDFSQKNSSVLKGCTDWANMFQFFQRVDQRYNLSVSKQLNPKLRSFDQWAQENAAELGSRL</sequence>
<evidence type="ECO:0000256" key="3">
    <source>
        <dbReference type="ARBA" id="ARBA00040296"/>
    </source>
</evidence>
<keyword evidence="2" id="KW-0521">NADP</keyword>
<dbReference type="AlphaFoldDB" id="A0AAV2ICZ5"/>
<dbReference type="Proteomes" id="UP001497497">
    <property type="component" value="Unassembled WGS sequence"/>
</dbReference>
<dbReference type="Gene3D" id="3.40.50.720">
    <property type="entry name" value="NAD(P)-binding Rossmann-like Domain"/>
    <property type="match status" value="1"/>
</dbReference>
<dbReference type="Gene3D" id="3.90.25.10">
    <property type="entry name" value="UDP-galactose 4-epimerase, domain 1"/>
    <property type="match status" value="1"/>
</dbReference>
<name>A0AAV2ICZ5_LYMST</name>
<keyword evidence="6" id="KW-1185">Reference proteome</keyword>
<dbReference type="InterPro" id="IPR036291">
    <property type="entry name" value="NAD(P)-bd_dom_sf"/>
</dbReference>
<dbReference type="Pfam" id="PF05368">
    <property type="entry name" value="NmrA"/>
    <property type="match status" value="1"/>
</dbReference>
<feature type="domain" description="NmrA-like" evidence="4">
    <location>
        <begin position="4"/>
        <end position="292"/>
    </location>
</feature>
<gene>
    <name evidence="5" type="ORF">GSLYS_00017970001</name>
</gene>
<dbReference type="SUPFAM" id="SSF51735">
    <property type="entry name" value="NAD(P)-binding Rossmann-fold domains"/>
    <property type="match status" value="1"/>
</dbReference>